<evidence type="ECO:0000313" key="2">
    <source>
        <dbReference type="Proteomes" id="UP001153954"/>
    </source>
</evidence>
<gene>
    <name evidence="1" type="ORF">EEDITHA_LOCUS16964</name>
</gene>
<evidence type="ECO:0000313" key="1">
    <source>
        <dbReference type="EMBL" id="CAH2102317.1"/>
    </source>
</evidence>
<organism evidence="1 2">
    <name type="scientific">Euphydryas editha</name>
    <name type="common">Edith's checkerspot</name>
    <dbReference type="NCBI Taxonomy" id="104508"/>
    <lineage>
        <taxon>Eukaryota</taxon>
        <taxon>Metazoa</taxon>
        <taxon>Ecdysozoa</taxon>
        <taxon>Arthropoda</taxon>
        <taxon>Hexapoda</taxon>
        <taxon>Insecta</taxon>
        <taxon>Pterygota</taxon>
        <taxon>Neoptera</taxon>
        <taxon>Endopterygota</taxon>
        <taxon>Lepidoptera</taxon>
        <taxon>Glossata</taxon>
        <taxon>Ditrysia</taxon>
        <taxon>Papilionoidea</taxon>
        <taxon>Nymphalidae</taxon>
        <taxon>Nymphalinae</taxon>
        <taxon>Euphydryas</taxon>
    </lineage>
</organism>
<name>A0AAU9UW84_EUPED</name>
<keyword evidence="2" id="KW-1185">Reference proteome</keyword>
<proteinExistence type="predicted"/>
<dbReference type="EMBL" id="CAKOGL010000025">
    <property type="protein sequence ID" value="CAH2102317.1"/>
    <property type="molecule type" value="Genomic_DNA"/>
</dbReference>
<evidence type="ECO:0008006" key="3">
    <source>
        <dbReference type="Google" id="ProtNLM"/>
    </source>
</evidence>
<accession>A0AAU9UW84</accession>
<reference evidence="1" key="1">
    <citation type="submission" date="2022-03" db="EMBL/GenBank/DDBJ databases">
        <authorList>
            <person name="Tunstrom K."/>
        </authorList>
    </citation>
    <scope>NUCLEOTIDE SEQUENCE</scope>
</reference>
<dbReference type="Proteomes" id="UP001153954">
    <property type="component" value="Unassembled WGS sequence"/>
</dbReference>
<dbReference type="AlphaFoldDB" id="A0AAU9UW84"/>
<sequence length="152" mass="16911">MLIDSGCKPNLITDKTRGKLKNSGVRIKSQIKDPNKILLAYGSKSPLTVRGSFEAEIEVNGRKDYCTFYVISGGTRDLRGKTSALQLGLLRIGIGINQVENLITPFPKFKDVLVEISVDDSVKPVSQPCRRVPIPLEKKEHRRSFVTTVQID</sequence>
<comment type="caution">
    <text evidence="1">The sequence shown here is derived from an EMBL/GenBank/DDBJ whole genome shotgun (WGS) entry which is preliminary data.</text>
</comment>
<protein>
    <recommendedName>
        <fullName evidence="3">Peptidase A2 domain-containing protein</fullName>
    </recommendedName>
</protein>